<keyword evidence="13" id="KW-0829">Tyrosine-protein kinase</keyword>
<keyword evidence="12 19" id="KW-0472">Membrane</keyword>
<evidence type="ECO:0000256" key="6">
    <source>
        <dbReference type="ARBA" id="ARBA00022729"/>
    </source>
</evidence>
<evidence type="ECO:0000256" key="17">
    <source>
        <dbReference type="ARBA" id="ARBA00023319"/>
    </source>
</evidence>
<dbReference type="SMART" id="SM00408">
    <property type="entry name" value="IGc2"/>
    <property type="match status" value="3"/>
</dbReference>
<protein>
    <recommendedName>
        <fullName evidence="2">receptor protein-tyrosine kinase</fullName>
        <ecNumber evidence="2">2.7.10.1</ecNumber>
    </recommendedName>
</protein>
<feature type="region of interest" description="Disordered" evidence="18">
    <location>
        <begin position="420"/>
        <end position="451"/>
    </location>
</feature>
<feature type="domain" description="Ig-like" evidence="21">
    <location>
        <begin position="150"/>
        <end position="237"/>
    </location>
</feature>
<keyword evidence="7" id="KW-0677">Repeat</keyword>
<evidence type="ECO:0000256" key="11">
    <source>
        <dbReference type="ARBA" id="ARBA00022989"/>
    </source>
</evidence>
<dbReference type="PROSITE" id="PS50835">
    <property type="entry name" value="IG_LIKE"/>
    <property type="match status" value="3"/>
</dbReference>
<evidence type="ECO:0000256" key="2">
    <source>
        <dbReference type="ARBA" id="ARBA00011902"/>
    </source>
</evidence>
<sequence length="545" mass="62472">MTDQIKMGAVFLLIITMVNSAIIRPHVVEAARGMPPRIHNVETKFRIPLGQKQFKLVCPIITVLEKDNTMIQWSKNGEQLDWDSQYKLSKDGKELKMKSVKFEDSGRYQCQATNGFGHKTMEFIVHVHDQNDKENSVKDYLVLSNTTASPSWLIDMNSEWRSPIKINTGGKLELRCPAQGNPLPEIRWYQNEMEISEKTHKHVSSIAVEPVDSSYSGVYRCVVENSLGSLSFAFDVTVGDFFDPPTTDISEHQETAMEPIIDQPYNISVYAGHTAQFQCKVKSNENTIIKWLKEVSDPAAIRHKDPNATVIHANGMNLLVLDYIQSESTIPTEDMDNVYTNRLTIHKVDYQHAGKYICVVTSAQGQIVYKSAELKVLSSYDFTFPFKSDGFLVVLAVVVSIFVFIVILAIIWLKKNQESTTRDQDLKPPPPPRMPPPAAPQENDWSSDRTMHSSKPLLLHNSMFKQPNPMKYHAATMDRNNLIRAERRFDEMSNVYDNNTVHPYWTQQRNNNSIYNGGYRTLEVQHHRNYPTSDEYTDQDMFYYK</sequence>
<dbReference type="InterPro" id="IPR036179">
    <property type="entry name" value="Ig-like_dom_sf"/>
</dbReference>
<evidence type="ECO:0000256" key="7">
    <source>
        <dbReference type="ARBA" id="ARBA00022737"/>
    </source>
</evidence>
<dbReference type="SMART" id="SM00409">
    <property type="entry name" value="IG"/>
    <property type="match status" value="3"/>
</dbReference>
<keyword evidence="9" id="KW-0418">Kinase</keyword>
<evidence type="ECO:0000256" key="5">
    <source>
        <dbReference type="ARBA" id="ARBA00022692"/>
    </source>
</evidence>
<dbReference type="Gene3D" id="2.60.40.10">
    <property type="entry name" value="Immunoglobulins"/>
    <property type="match status" value="3"/>
</dbReference>
<dbReference type="Pfam" id="PF07679">
    <property type="entry name" value="I-set"/>
    <property type="match status" value="2"/>
</dbReference>
<keyword evidence="14" id="KW-1015">Disulfide bond</keyword>
<dbReference type="GO" id="GO:0004714">
    <property type="term" value="F:transmembrane receptor protein tyrosine kinase activity"/>
    <property type="evidence" value="ECO:0007669"/>
    <property type="project" value="UniProtKB-EC"/>
</dbReference>
<keyword evidence="17" id="KW-0393">Immunoglobulin domain</keyword>
<dbReference type="AlphaFoldDB" id="A0AAE9FI28"/>
<dbReference type="PANTHER" id="PTHR19890">
    <property type="entry name" value="FIBROBLAST GROWTH FACTOR RECEPTOR"/>
    <property type="match status" value="1"/>
</dbReference>
<evidence type="ECO:0000256" key="12">
    <source>
        <dbReference type="ARBA" id="ARBA00023136"/>
    </source>
</evidence>
<evidence type="ECO:0000256" key="14">
    <source>
        <dbReference type="ARBA" id="ARBA00023157"/>
    </source>
</evidence>
<feature type="transmembrane region" description="Helical" evidence="19">
    <location>
        <begin position="391"/>
        <end position="413"/>
    </location>
</feature>
<evidence type="ECO:0000256" key="15">
    <source>
        <dbReference type="ARBA" id="ARBA00023170"/>
    </source>
</evidence>
<evidence type="ECO:0000256" key="19">
    <source>
        <dbReference type="SAM" id="Phobius"/>
    </source>
</evidence>
<evidence type="ECO:0000256" key="18">
    <source>
        <dbReference type="SAM" id="MobiDB-lite"/>
    </source>
</evidence>
<dbReference type="GO" id="GO:0016020">
    <property type="term" value="C:membrane"/>
    <property type="evidence" value="ECO:0007669"/>
    <property type="project" value="UniProtKB-SubCell"/>
</dbReference>
<dbReference type="InterPro" id="IPR013098">
    <property type="entry name" value="Ig_I-set"/>
</dbReference>
<evidence type="ECO:0000256" key="16">
    <source>
        <dbReference type="ARBA" id="ARBA00023180"/>
    </source>
</evidence>
<evidence type="ECO:0000256" key="3">
    <source>
        <dbReference type="ARBA" id="ARBA00022553"/>
    </source>
</evidence>
<keyword evidence="8" id="KW-0547">Nucleotide-binding</keyword>
<dbReference type="InterPro" id="IPR007110">
    <property type="entry name" value="Ig-like_dom"/>
</dbReference>
<evidence type="ECO:0000313" key="22">
    <source>
        <dbReference type="EMBL" id="UMM40074.1"/>
    </source>
</evidence>
<dbReference type="GO" id="GO:0005524">
    <property type="term" value="F:ATP binding"/>
    <property type="evidence" value="ECO:0007669"/>
    <property type="project" value="UniProtKB-KW"/>
</dbReference>
<dbReference type="PANTHER" id="PTHR19890:SF10">
    <property type="entry name" value="FIBROBLAST GROWTH FACTOR RECEPTOR-LIKE 1"/>
    <property type="match status" value="1"/>
</dbReference>
<keyword evidence="10" id="KW-0067">ATP-binding</keyword>
<dbReference type="InterPro" id="IPR013151">
    <property type="entry name" value="Immunoglobulin_dom"/>
</dbReference>
<evidence type="ECO:0000259" key="21">
    <source>
        <dbReference type="PROSITE" id="PS50835"/>
    </source>
</evidence>
<evidence type="ECO:0000256" key="1">
    <source>
        <dbReference type="ARBA" id="ARBA00004167"/>
    </source>
</evidence>
<evidence type="ECO:0000256" key="8">
    <source>
        <dbReference type="ARBA" id="ARBA00022741"/>
    </source>
</evidence>
<keyword evidence="5 19" id="KW-0812">Transmembrane</keyword>
<name>A0AAE9FI28_CAEBR</name>
<dbReference type="InterPro" id="IPR003599">
    <property type="entry name" value="Ig_sub"/>
</dbReference>
<proteinExistence type="predicted"/>
<evidence type="ECO:0000256" key="9">
    <source>
        <dbReference type="ARBA" id="ARBA00022777"/>
    </source>
</evidence>
<feature type="domain" description="Ig-like" evidence="21">
    <location>
        <begin position="244"/>
        <end position="375"/>
    </location>
</feature>
<keyword evidence="6 20" id="KW-0732">Signal</keyword>
<evidence type="ECO:0000313" key="23">
    <source>
        <dbReference type="Proteomes" id="UP000829354"/>
    </source>
</evidence>
<keyword evidence="11 19" id="KW-1133">Transmembrane helix</keyword>
<keyword evidence="3" id="KW-0597">Phosphoprotein</keyword>
<dbReference type="EMBL" id="CP092625">
    <property type="protein sequence ID" value="UMM40074.1"/>
    <property type="molecule type" value="Genomic_DNA"/>
</dbReference>
<feature type="signal peptide" evidence="20">
    <location>
        <begin position="1"/>
        <end position="20"/>
    </location>
</feature>
<evidence type="ECO:0000256" key="4">
    <source>
        <dbReference type="ARBA" id="ARBA00022679"/>
    </source>
</evidence>
<dbReference type="InterPro" id="IPR003598">
    <property type="entry name" value="Ig_sub2"/>
</dbReference>
<accession>A0AAE9FI28</accession>
<keyword evidence="16" id="KW-0325">Glycoprotein</keyword>
<dbReference type="SUPFAM" id="SSF48726">
    <property type="entry name" value="Immunoglobulin"/>
    <property type="match status" value="3"/>
</dbReference>
<keyword evidence="15" id="KW-0675">Receptor</keyword>
<organism evidence="22 23">
    <name type="scientific">Caenorhabditis briggsae</name>
    <dbReference type="NCBI Taxonomy" id="6238"/>
    <lineage>
        <taxon>Eukaryota</taxon>
        <taxon>Metazoa</taxon>
        <taxon>Ecdysozoa</taxon>
        <taxon>Nematoda</taxon>
        <taxon>Chromadorea</taxon>
        <taxon>Rhabditida</taxon>
        <taxon>Rhabditina</taxon>
        <taxon>Rhabditomorpha</taxon>
        <taxon>Rhabditoidea</taxon>
        <taxon>Rhabditidae</taxon>
        <taxon>Peloderinae</taxon>
        <taxon>Caenorhabditis</taxon>
    </lineage>
</organism>
<keyword evidence="4" id="KW-0808">Transferase</keyword>
<evidence type="ECO:0000256" key="13">
    <source>
        <dbReference type="ARBA" id="ARBA00023137"/>
    </source>
</evidence>
<dbReference type="EC" id="2.7.10.1" evidence="2"/>
<dbReference type="FunFam" id="2.60.40.10:FF:000020">
    <property type="entry name" value="Fibroblast growth factor receptor"/>
    <property type="match status" value="1"/>
</dbReference>
<dbReference type="Proteomes" id="UP000829354">
    <property type="component" value="Chromosome X"/>
</dbReference>
<dbReference type="CDD" id="cd00096">
    <property type="entry name" value="Ig"/>
    <property type="match status" value="2"/>
</dbReference>
<dbReference type="InterPro" id="IPR013783">
    <property type="entry name" value="Ig-like_fold"/>
</dbReference>
<feature type="domain" description="Ig-like" evidence="21">
    <location>
        <begin position="36"/>
        <end position="126"/>
    </location>
</feature>
<evidence type="ECO:0000256" key="10">
    <source>
        <dbReference type="ARBA" id="ARBA00022840"/>
    </source>
</evidence>
<feature type="chain" id="PRO_5042191024" description="receptor protein-tyrosine kinase" evidence="20">
    <location>
        <begin position="21"/>
        <end position="545"/>
    </location>
</feature>
<comment type="subcellular location">
    <subcellularLocation>
        <location evidence="1">Membrane</location>
        <topology evidence="1">Single-pass membrane protein</topology>
    </subcellularLocation>
</comment>
<evidence type="ECO:0000256" key="20">
    <source>
        <dbReference type="SAM" id="SignalP"/>
    </source>
</evidence>
<gene>
    <name evidence="22" type="ORF">L5515_016849</name>
</gene>
<feature type="compositionally biased region" description="Pro residues" evidence="18">
    <location>
        <begin position="427"/>
        <end position="439"/>
    </location>
</feature>
<reference evidence="22 23" key="1">
    <citation type="submission" date="2022-04" db="EMBL/GenBank/DDBJ databases">
        <title>Chromosome-level reference genomes for two strains of Caenorhabditis briggsae: an improved platform for comparative genomics.</title>
        <authorList>
            <person name="Stevens L."/>
            <person name="Andersen E."/>
        </authorList>
    </citation>
    <scope>NUCLEOTIDE SEQUENCE [LARGE SCALE GENOMIC DNA]</scope>
    <source>
        <strain evidence="22">VX34</strain>
        <tissue evidence="22">Whole-organism</tissue>
    </source>
</reference>
<dbReference type="Pfam" id="PF00047">
    <property type="entry name" value="ig"/>
    <property type="match status" value="1"/>
</dbReference>
<keyword evidence="23" id="KW-1185">Reference proteome</keyword>
<dbReference type="InterPro" id="IPR052615">
    <property type="entry name" value="FGFRL"/>
</dbReference>